<sequence length="558" mass="61151">SAASLNAWSAIGSAILAVVSDSTRLSASMPNVLQVTIPSGSGTVGFRNSGYFDIQVNSQWTYTASFYYRFPSIFPTSSLSATVQLASTTGHVFASATATLSSTGIWTQVKVSLKPALSASNISNVFRVTLNDASLSSRINFNLSSLFPPTWQNQVNGIRRAIAEVLADLKQPLFFRFLGGNNLEGQTTATRWEWNIALDPPFKGPVRKRDWIYINTDSLCFYEYCVWIKFMGTEPIMGICAGYSLGRTALPQAQLAQYMEQARRWIEFVVDSTNTSGGALRASLDHLEHLKLNYVGVGNEDFSGSYFYRWNSFVSTLQADPPNIRSLARSYYNRLVLNPRVRSYGTHIYRNPCTPHHQFICQIPEQGGTTFFEGKSACISTILTNVRDFAGQLTHPLMQGSISQAAFIIGLERNADIVFVASYTPLLGHATQHRWTPNPITIDSRTVIRSSGCYIQQMPSVNHGYIYLLSTPASTSGVLFWPIVKESSSVTFVKVVNGGPSAIASFKILIQPKGSANDSNTPYDPTLVTPQTSAVATSRTFTVSASAMNPSEASIPLT</sequence>
<feature type="non-terminal residue" evidence="1">
    <location>
        <position position="1"/>
    </location>
</feature>
<comment type="caution">
    <text evidence="1">The sequence shown here is derived from an EMBL/GenBank/DDBJ whole genome shotgun (WGS) entry which is preliminary data.</text>
</comment>
<reference evidence="1" key="1">
    <citation type="submission" date="2021-02" db="EMBL/GenBank/DDBJ databases">
        <authorList>
            <consortium name="DOE Joint Genome Institute"/>
            <person name="Ahrendt S."/>
            <person name="Looney B.P."/>
            <person name="Miyauchi S."/>
            <person name="Morin E."/>
            <person name="Drula E."/>
            <person name="Courty P.E."/>
            <person name="Chicoki N."/>
            <person name="Fauchery L."/>
            <person name="Kohler A."/>
            <person name="Kuo A."/>
            <person name="Labutti K."/>
            <person name="Pangilinan J."/>
            <person name="Lipzen A."/>
            <person name="Riley R."/>
            <person name="Andreopoulos W."/>
            <person name="He G."/>
            <person name="Johnson J."/>
            <person name="Barry K.W."/>
            <person name="Grigoriev I.V."/>
            <person name="Nagy L."/>
            <person name="Hibbett D."/>
            <person name="Henrissat B."/>
            <person name="Matheny P.B."/>
            <person name="Labbe J."/>
            <person name="Martin F."/>
        </authorList>
    </citation>
    <scope>NUCLEOTIDE SEQUENCE</scope>
    <source>
        <strain evidence="1">EC-137</strain>
    </source>
</reference>
<proteinExistence type="predicted"/>
<protein>
    <submittedName>
        <fullName evidence="1">Glycoside hydrolase superfamily</fullName>
    </submittedName>
</protein>
<keyword evidence="2" id="KW-1185">Reference proteome</keyword>
<accession>A0ACB8QJ10</accession>
<keyword evidence="1" id="KW-0378">Hydrolase</keyword>
<reference evidence="1" key="2">
    <citation type="journal article" date="2022" name="New Phytol.">
        <title>Evolutionary transition to the ectomycorrhizal habit in the genomes of a hyperdiverse lineage of mushroom-forming fungi.</title>
        <authorList>
            <person name="Looney B."/>
            <person name="Miyauchi S."/>
            <person name="Morin E."/>
            <person name="Drula E."/>
            <person name="Courty P.E."/>
            <person name="Kohler A."/>
            <person name="Kuo A."/>
            <person name="LaButti K."/>
            <person name="Pangilinan J."/>
            <person name="Lipzen A."/>
            <person name="Riley R."/>
            <person name="Andreopoulos W."/>
            <person name="He G."/>
            <person name="Johnson J."/>
            <person name="Nolan M."/>
            <person name="Tritt A."/>
            <person name="Barry K.W."/>
            <person name="Grigoriev I.V."/>
            <person name="Nagy L.G."/>
            <person name="Hibbett D."/>
            <person name="Henrissat B."/>
            <person name="Matheny P.B."/>
            <person name="Labbe J."/>
            <person name="Martin F.M."/>
        </authorList>
    </citation>
    <scope>NUCLEOTIDE SEQUENCE</scope>
    <source>
        <strain evidence="1">EC-137</strain>
    </source>
</reference>
<name>A0ACB8QJ10_9AGAM</name>
<organism evidence="1 2">
    <name type="scientific">Vararia minispora EC-137</name>
    <dbReference type="NCBI Taxonomy" id="1314806"/>
    <lineage>
        <taxon>Eukaryota</taxon>
        <taxon>Fungi</taxon>
        <taxon>Dikarya</taxon>
        <taxon>Basidiomycota</taxon>
        <taxon>Agaricomycotina</taxon>
        <taxon>Agaricomycetes</taxon>
        <taxon>Russulales</taxon>
        <taxon>Lachnocladiaceae</taxon>
        <taxon>Vararia</taxon>
    </lineage>
</organism>
<evidence type="ECO:0000313" key="1">
    <source>
        <dbReference type="EMBL" id="KAI0031600.1"/>
    </source>
</evidence>
<dbReference type="EMBL" id="MU273574">
    <property type="protein sequence ID" value="KAI0031600.1"/>
    <property type="molecule type" value="Genomic_DNA"/>
</dbReference>
<gene>
    <name evidence="1" type="ORF">K488DRAFT_51760</name>
</gene>
<dbReference type="Proteomes" id="UP000814128">
    <property type="component" value="Unassembled WGS sequence"/>
</dbReference>
<evidence type="ECO:0000313" key="2">
    <source>
        <dbReference type="Proteomes" id="UP000814128"/>
    </source>
</evidence>